<keyword evidence="2" id="KW-1185">Reference proteome</keyword>
<dbReference type="GeneID" id="94545835"/>
<dbReference type="RefSeq" id="WP_070229910.1">
    <property type="nucleotide sequence ID" value="NZ_BJYO01000002.1"/>
</dbReference>
<evidence type="ECO:0000313" key="2">
    <source>
        <dbReference type="Proteomes" id="UP000254912"/>
    </source>
</evidence>
<name>A0A288QM80_9LACO</name>
<protein>
    <submittedName>
        <fullName evidence="1">Uncharacterized protein</fullName>
    </submittedName>
</protein>
<proteinExistence type="predicted"/>
<dbReference type="KEGG" id="wso:WSWS_00629"/>
<gene>
    <name evidence="1" type="ORF">DFP99_0259</name>
</gene>
<evidence type="ECO:0000313" key="1">
    <source>
        <dbReference type="EMBL" id="RDL11840.1"/>
    </source>
</evidence>
<sequence>MTYAEFLLATKGMPDTYLLAVAVSKKRVTSITEVTLNDTDIILVTGTQHQPLQLGEFSRLSLHDTAKLTLASGKPVFGYRVAAENLILG</sequence>
<organism evidence="1 2">
    <name type="scientific">Weissella soli</name>
    <dbReference type="NCBI Taxonomy" id="155866"/>
    <lineage>
        <taxon>Bacteria</taxon>
        <taxon>Bacillati</taxon>
        <taxon>Bacillota</taxon>
        <taxon>Bacilli</taxon>
        <taxon>Lactobacillales</taxon>
        <taxon>Lactobacillaceae</taxon>
        <taxon>Weissella</taxon>
    </lineage>
</organism>
<dbReference type="Proteomes" id="UP000254912">
    <property type="component" value="Unassembled WGS sequence"/>
</dbReference>
<accession>A0A288QM80</accession>
<comment type="caution">
    <text evidence="1">The sequence shown here is derived from an EMBL/GenBank/DDBJ whole genome shotgun (WGS) entry which is preliminary data.</text>
</comment>
<dbReference type="EMBL" id="QRAS01000001">
    <property type="protein sequence ID" value="RDL11840.1"/>
    <property type="molecule type" value="Genomic_DNA"/>
</dbReference>
<dbReference type="AlphaFoldDB" id="A0A288QM80"/>
<reference evidence="1 2" key="1">
    <citation type="submission" date="2018-07" db="EMBL/GenBank/DDBJ databases">
        <title>Genomic Encyclopedia of Type Strains, Phase III (KMG-III): the genomes of soil and plant-associated and newly described type strains.</title>
        <authorList>
            <person name="Whitman W."/>
        </authorList>
    </citation>
    <scope>NUCLEOTIDE SEQUENCE [LARGE SCALE GENOMIC DNA]</scope>
    <source>
        <strain evidence="1 2">CECT 7031</strain>
    </source>
</reference>